<evidence type="ECO:0000256" key="2">
    <source>
        <dbReference type="SAM" id="MobiDB-lite"/>
    </source>
</evidence>
<dbReference type="Proteomes" id="UP001530400">
    <property type="component" value="Unassembled WGS sequence"/>
</dbReference>
<feature type="compositionally biased region" description="Polar residues" evidence="2">
    <location>
        <begin position="716"/>
        <end position="727"/>
    </location>
</feature>
<reference evidence="3 4" key="1">
    <citation type="submission" date="2024-10" db="EMBL/GenBank/DDBJ databases">
        <title>Updated reference genomes for cyclostephanoid diatoms.</title>
        <authorList>
            <person name="Roberts W.R."/>
            <person name="Alverson A.J."/>
        </authorList>
    </citation>
    <scope>NUCLEOTIDE SEQUENCE [LARGE SCALE GENOMIC DNA]</scope>
    <source>
        <strain evidence="3 4">AJA010-31</strain>
    </source>
</reference>
<proteinExistence type="predicted"/>
<keyword evidence="4" id="KW-1185">Reference proteome</keyword>
<sequence length="849" mass="93443">MTSAITYSHPETVADGGLSSGAKKLDPAPLSKPYRMNFLRRSKLTKSRDEGDGDEAEIKRLEKKLTFLQKKRQLVMKIKKLERGIESGEPDGDEDTATPEKLNKMKRWVRCETNGDSFEDDISFEVDDSTSLVTKLSNCIQDTCSPTSVMDELSDFHFGLTEASRKNETVDSSSKDSNEAAKPLSNGTCSQEKVLGTEQSVDRGVFQPDIHVAFKQSDEAAGWVNMATNMLRSQTFPRMGGASNDFGQDCFQMISRKFIELTPTEPSKELSAKFAKITVTALAITGLSVKTEKMKSQSKGVNPPVRVVLSVMKNDTTSETKPFINIPSLHVVKDPSQDDVCEKNSTKHNVIGVWDIVQQDSTTGHTNSSVSFSKLVGLTGVESGAQTEPTDMNMPPSTIHLRVCIKRDDSEELLPIGVAKVLISSPRDRQLAIPLRPEYYKSMDELVKKLNAKLPQSKWETIKTFVLEDEEEVLTCARFKGFKNESYRLENDSLLRLNVTVTPEAQDKPGPLPWAPLPLLKAFSSLNEAQNTTAKGIKSDNDTNISASFGTTVQHHISSLQISDPLDDANSAASLSINELVDDKSKEEQARVEIGSPNTTLSEDTSFAGGDPKSACIDPLDANSHDDKDEVKVKIVLPVRDVKQMDGDVAVATSRKCRRWFKRSNAVKTTSPDCVQTVTSVPDSLDQNNVSTETEDQKYDATSEEEFQRRDDDSHPIQSGTPHQSESAIKESALTSEDLANDWSSQSSVQSEIIHILPDSTPMKKTEQQVYNTTDASRSWFKKAPPISNSKTTESCLGGDKAQPMPSGLLTPRNTVAEEGEKDESGEPLLSPAPTGIELEFRQPTSLIF</sequence>
<evidence type="ECO:0000313" key="4">
    <source>
        <dbReference type="Proteomes" id="UP001530400"/>
    </source>
</evidence>
<accession>A0ABD3ML37</accession>
<dbReference type="AlphaFoldDB" id="A0ABD3ML37"/>
<comment type="caution">
    <text evidence="3">The sequence shown here is derived from an EMBL/GenBank/DDBJ whole genome shotgun (WGS) entry which is preliminary data.</text>
</comment>
<feature type="compositionally biased region" description="Basic and acidic residues" evidence="2">
    <location>
        <begin position="165"/>
        <end position="179"/>
    </location>
</feature>
<feature type="compositionally biased region" description="Basic and acidic residues" evidence="2">
    <location>
        <begin position="695"/>
        <end position="715"/>
    </location>
</feature>
<feature type="region of interest" description="Disordered" evidence="2">
    <location>
        <begin position="1"/>
        <end position="31"/>
    </location>
</feature>
<feature type="region of interest" description="Disordered" evidence="2">
    <location>
        <begin position="165"/>
        <end position="193"/>
    </location>
</feature>
<feature type="region of interest" description="Disordered" evidence="2">
    <location>
        <begin position="676"/>
        <end position="729"/>
    </location>
</feature>
<organism evidence="3 4">
    <name type="scientific">Cyclotella atomus</name>
    <dbReference type="NCBI Taxonomy" id="382360"/>
    <lineage>
        <taxon>Eukaryota</taxon>
        <taxon>Sar</taxon>
        <taxon>Stramenopiles</taxon>
        <taxon>Ochrophyta</taxon>
        <taxon>Bacillariophyta</taxon>
        <taxon>Coscinodiscophyceae</taxon>
        <taxon>Thalassiosirophycidae</taxon>
        <taxon>Stephanodiscales</taxon>
        <taxon>Stephanodiscaceae</taxon>
        <taxon>Cyclotella</taxon>
    </lineage>
</organism>
<feature type="region of interest" description="Disordered" evidence="2">
    <location>
        <begin position="782"/>
        <end position="849"/>
    </location>
</feature>
<feature type="coiled-coil region" evidence="1">
    <location>
        <begin position="51"/>
        <end position="78"/>
    </location>
</feature>
<feature type="compositionally biased region" description="Polar residues" evidence="2">
    <location>
        <begin position="676"/>
        <end position="692"/>
    </location>
</feature>
<protein>
    <submittedName>
        <fullName evidence="3">Uncharacterized protein</fullName>
    </submittedName>
</protein>
<gene>
    <name evidence="3" type="ORF">ACHAWO_009585</name>
</gene>
<name>A0ABD3ML37_9STRA</name>
<dbReference type="EMBL" id="JALLPJ020001413">
    <property type="protein sequence ID" value="KAL3764770.1"/>
    <property type="molecule type" value="Genomic_DNA"/>
</dbReference>
<evidence type="ECO:0000313" key="3">
    <source>
        <dbReference type="EMBL" id="KAL3764770.1"/>
    </source>
</evidence>
<evidence type="ECO:0000256" key="1">
    <source>
        <dbReference type="SAM" id="Coils"/>
    </source>
</evidence>
<keyword evidence="1" id="KW-0175">Coiled coil</keyword>